<dbReference type="OrthoDB" id="5545891at2759"/>
<proteinExistence type="predicted"/>
<evidence type="ECO:0000256" key="1">
    <source>
        <dbReference type="SAM" id="MobiDB-lite"/>
    </source>
</evidence>
<name>A0A8H7UVE7_9FUNG</name>
<gene>
    <name evidence="2" type="ORF">INT47_005854</name>
</gene>
<feature type="region of interest" description="Disordered" evidence="1">
    <location>
        <begin position="220"/>
        <end position="312"/>
    </location>
</feature>
<dbReference type="EMBL" id="JAEPRD010000311">
    <property type="protein sequence ID" value="KAG2192189.1"/>
    <property type="molecule type" value="Genomic_DNA"/>
</dbReference>
<protein>
    <submittedName>
        <fullName evidence="2">Uncharacterized protein</fullName>
    </submittedName>
</protein>
<reference evidence="2" key="1">
    <citation type="submission" date="2020-12" db="EMBL/GenBank/DDBJ databases">
        <title>Metabolic potential, ecology and presence of endohyphal bacteria is reflected in genomic diversity of Mucoromycotina.</title>
        <authorList>
            <person name="Muszewska A."/>
            <person name="Okrasinska A."/>
            <person name="Steczkiewicz K."/>
            <person name="Drgas O."/>
            <person name="Orlowska M."/>
            <person name="Perlinska-Lenart U."/>
            <person name="Aleksandrzak-Piekarczyk T."/>
            <person name="Szatraj K."/>
            <person name="Zielenkiewicz U."/>
            <person name="Pilsyk S."/>
            <person name="Malc E."/>
            <person name="Mieczkowski P."/>
            <person name="Kruszewska J.S."/>
            <person name="Biernat P."/>
            <person name="Pawlowska J."/>
        </authorList>
    </citation>
    <scope>NUCLEOTIDE SEQUENCE</scope>
    <source>
        <strain evidence="2">WA0000017839</strain>
    </source>
</reference>
<feature type="compositionally biased region" description="Polar residues" evidence="1">
    <location>
        <begin position="290"/>
        <end position="311"/>
    </location>
</feature>
<organism evidence="2 3">
    <name type="scientific">Mucor saturninus</name>
    <dbReference type="NCBI Taxonomy" id="64648"/>
    <lineage>
        <taxon>Eukaryota</taxon>
        <taxon>Fungi</taxon>
        <taxon>Fungi incertae sedis</taxon>
        <taxon>Mucoromycota</taxon>
        <taxon>Mucoromycotina</taxon>
        <taxon>Mucoromycetes</taxon>
        <taxon>Mucorales</taxon>
        <taxon>Mucorineae</taxon>
        <taxon>Mucoraceae</taxon>
        <taxon>Mucor</taxon>
    </lineage>
</organism>
<dbReference type="PANTHER" id="PTHR33066:SF2">
    <property type="entry name" value="FILAGGRIN-2-LIKE"/>
    <property type="match status" value="1"/>
</dbReference>
<evidence type="ECO:0000313" key="3">
    <source>
        <dbReference type="Proteomes" id="UP000603453"/>
    </source>
</evidence>
<dbReference type="AlphaFoldDB" id="A0A8H7UVE7"/>
<accession>A0A8H7UVE7</accession>
<comment type="caution">
    <text evidence="2">The sequence shown here is derived from an EMBL/GenBank/DDBJ whole genome shotgun (WGS) entry which is preliminary data.</text>
</comment>
<feature type="compositionally biased region" description="Polar residues" evidence="1">
    <location>
        <begin position="235"/>
        <end position="253"/>
    </location>
</feature>
<sequence length="550" mass="62080">MFINEDAQSTTLQIQALARQLEEIRIQLQQQSAPQRMDEDLDHDPQIVERPIATDLIPTDRLQEALPGMCDDFFRFPLDELDCKRFIHVCPRNVIRQYLPPILNLADNVGRFTKQTDNQLSEVQRRLAATTRPMDKFLHDSLRSNASSVPITDVIDFVNTIHTLVSDTASYITQLRMDNVSRETGLVAPPIPLKTKLTPSPQPLFQDPKAILENTNLRKAVQAASRKPQRKSQYRQRPQQNSGNSQPRSNQGGKPNKPKRQVRFSFDTVHDPQEDRRRSTSIEPQAIESIPTTNTVQNGNNENDMQLTSTGPLHDQYRSYRCISPCISSRIVEEIPTVSLEQSHISISNHSVRSIFESNGFHQDIETSVEMGTSFRDSLVSLPGRSIGSGEVSSYYAVEHQKVNTKIDQFRVLGQPKEITFNTHDAYSASGISNQYRDYDSYSTYEQNPGYSSSGPKALTPNKGKTNGFDVVYRQGTSNVFGSFSSKAPYTSIDSTGQPIETFTTIVDSIDRSCQTEPPVVDLTFPAMERTFFYPRTSSSRTICSRKVRK</sequence>
<dbReference type="PANTHER" id="PTHR33066">
    <property type="entry name" value="INTEGRASE_SAM-LIKE_N DOMAIN-CONTAINING PROTEIN"/>
    <property type="match status" value="1"/>
</dbReference>
<feature type="compositionally biased region" description="Basic and acidic residues" evidence="1">
    <location>
        <begin position="268"/>
        <end position="280"/>
    </location>
</feature>
<keyword evidence="3" id="KW-1185">Reference proteome</keyword>
<evidence type="ECO:0000313" key="2">
    <source>
        <dbReference type="EMBL" id="KAG2192189.1"/>
    </source>
</evidence>
<dbReference type="Proteomes" id="UP000603453">
    <property type="component" value="Unassembled WGS sequence"/>
</dbReference>